<feature type="domain" description="Hedgehog/Intein (Hint)" evidence="2">
    <location>
        <begin position="198"/>
        <end position="333"/>
    </location>
</feature>
<evidence type="ECO:0000259" key="2">
    <source>
        <dbReference type="Pfam" id="PF13403"/>
    </source>
</evidence>
<dbReference type="Pfam" id="PF13403">
    <property type="entry name" value="Hint_2"/>
    <property type="match status" value="1"/>
</dbReference>
<evidence type="ECO:0000313" key="4">
    <source>
        <dbReference type="Proteomes" id="UP000216885"/>
    </source>
</evidence>
<protein>
    <recommendedName>
        <fullName evidence="2">Hedgehog/Intein (Hint) domain-containing protein</fullName>
    </recommendedName>
</protein>
<sequence>MADVNVPGSTTATHDQSSYPGDTVLNVNYGNSSTLNITNTTGSSDVLEVNQSVQGNAGGTSVTLNLGENAHVLLTGDVTARTGSTFNYNLSDGSSLELDSSFVSSDPSFQVNIDLGSSGASTLIYDTTGADLSQAPTVNLTGISAGDQITVTNAASGEYVDGDLVFKDAQGNTIATFNADDLDPSQINFNGGSMSYACFLRGTHIATPNGEVRVEDLRAGDEVLTASGGVATVKWLGHRMLHKKHIPMKDAIRAFPVLLKKSAIAPGMPHRDLIVSPMHHLYFDGALIPAMLLVNGQTIIQQFDMKEFEYFHVELEKFDILLAEGMPAESYIDMNNRSMFDNAHTVALRPDFEPAKVRPVIDGIEIVRSGPVVEALRKRLMQRAQKMTQNVRIKDPALRVEVNGQEILAENPAQSEGVMRFALPAGAALGDLHIHSRSAVVRDISLSPRRDLRQVGVGLARITIEDEAGRRDIDLLAHSLNGMHAVQDVHGIAMRWTGGHAVIPASLHAARGQAVLELHVMRTYSYWEKQQRAA</sequence>
<name>A0A261UBL7_9BORD</name>
<comment type="caution">
    <text evidence="3">The sequence shown here is derived from an EMBL/GenBank/DDBJ whole genome shotgun (WGS) entry which is preliminary data.</text>
</comment>
<dbReference type="Gene3D" id="2.170.16.10">
    <property type="entry name" value="Hedgehog/Intein (Hint) domain"/>
    <property type="match status" value="1"/>
</dbReference>
<feature type="region of interest" description="Disordered" evidence="1">
    <location>
        <begin position="1"/>
        <end position="22"/>
    </location>
</feature>
<reference evidence="3 4" key="1">
    <citation type="submission" date="2017-05" db="EMBL/GenBank/DDBJ databases">
        <title>Complete and WGS of Bordetella genogroups.</title>
        <authorList>
            <person name="Spilker T."/>
            <person name="LiPuma J."/>
        </authorList>
    </citation>
    <scope>NUCLEOTIDE SEQUENCE [LARGE SCALE GENOMIC DNA]</scope>
    <source>
        <strain evidence="3 4">AU9919</strain>
    </source>
</reference>
<accession>A0A261UBL7</accession>
<evidence type="ECO:0000256" key="1">
    <source>
        <dbReference type="SAM" id="MobiDB-lite"/>
    </source>
</evidence>
<keyword evidence="4" id="KW-1185">Reference proteome</keyword>
<dbReference type="InterPro" id="IPR036844">
    <property type="entry name" value="Hint_dom_sf"/>
</dbReference>
<dbReference type="EMBL" id="NEVQ01000008">
    <property type="protein sequence ID" value="OZI59309.1"/>
    <property type="molecule type" value="Genomic_DNA"/>
</dbReference>
<organism evidence="3 4">
    <name type="scientific">Bordetella genomosp. 4</name>
    <dbReference type="NCBI Taxonomy" id="463044"/>
    <lineage>
        <taxon>Bacteria</taxon>
        <taxon>Pseudomonadati</taxon>
        <taxon>Pseudomonadota</taxon>
        <taxon>Betaproteobacteria</taxon>
        <taxon>Burkholderiales</taxon>
        <taxon>Alcaligenaceae</taxon>
        <taxon>Bordetella</taxon>
    </lineage>
</organism>
<dbReference type="SUPFAM" id="SSF51294">
    <property type="entry name" value="Hedgehog/intein (Hint) domain"/>
    <property type="match status" value="1"/>
</dbReference>
<dbReference type="RefSeq" id="WP_094820133.1">
    <property type="nucleotide sequence ID" value="NZ_NEVO01000004.1"/>
</dbReference>
<dbReference type="AlphaFoldDB" id="A0A261UBL7"/>
<dbReference type="InterPro" id="IPR028992">
    <property type="entry name" value="Hedgehog/Intein_dom"/>
</dbReference>
<gene>
    <name evidence="3" type="ORF">CAL20_05835</name>
</gene>
<evidence type="ECO:0000313" key="3">
    <source>
        <dbReference type="EMBL" id="OZI59309.1"/>
    </source>
</evidence>
<feature type="compositionally biased region" description="Polar residues" evidence="1">
    <location>
        <begin position="7"/>
        <end position="22"/>
    </location>
</feature>
<dbReference type="OrthoDB" id="8671331at2"/>
<dbReference type="Proteomes" id="UP000216885">
    <property type="component" value="Unassembled WGS sequence"/>
</dbReference>
<proteinExistence type="predicted"/>